<gene>
    <name evidence="3" type="ORF">SEMRO_1264_G257380.1</name>
</gene>
<accession>A0A9N8EP11</accession>
<evidence type="ECO:0000256" key="2">
    <source>
        <dbReference type="SAM" id="Phobius"/>
    </source>
</evidence>
<comment type="caution">
    <text evidence="3">The sequence shown here is derived from an EMBL/GenBank/DDBJ whole genome shotgun (WGS) entry which is preliminary data.</text>
</comment>
<protein>
    <submittedName>
        <fullName evidence="3">Uncharacterized protein</fullName>
    </submittedName>
</protein>
<feature type="transmembrane region" description="Helical" evidence="2">
    <location>
        <begin position="199"/>
        <end position="218"/>
    </location>
</feature>
<keyword evidence="2" id="KW-1133">Transmembrane helix</keyword>
<name>A0A9N8EP11_9STRA</name>
<reference evidence="3" key="1">
    <citation type="submission" date="2020-06" db="EMBL/GenBank/DDBJ databases">
        <authorList>
            <consortium name="Plant Systems Biology data submission"/>
        </authorList>
    </citation>
    <scope>NUCLEOTIDE SEQUENCE</scope>
    <source>
        <strain evidence="3">D6</strain>
    </source>
</reference>
<feature type="region of interest" description="Disordered" evidence="1">
    <location>
        <begin position="1"/>
        <end position="26"/>
    </location>
</feature>
<dbReference type="AlphaFoldDB" id="A0A9N8EP11"/>
<keyword evidence="4" id="KW-1185">Reference proteome</keyword>
<feature type="compositionally biased region" description="Polar residues" evidence="1">
    <location>
        <begin position="154"/>
        <end position="170"/>
    </location>
</feature>
<evidence type="ECO:0000256" key="1">
    <source>
        <dbReference type="SAM" id="MobiDB-lite"/>
    </source>
</evidence>
<dbReference type="EMBL" id="CAICTM010001262">
    <property type="protein sequence ID" value="CAB9522065.1"/>
    <property type="molecule type" value="Genomic_DNA"/>
</dbReference>
<feature type="region of interest" description="Disordered" evidence="1">
    <location>
        <begin position="154"/>
        <end position="183"/>
    </location>
</feature>
<evidence type="ECO:0000313" key="3">
    <source>
        <dbReference type="EMBL" id="CAB9522065.1"/>
    </source>
</evidence>
<sequence length="221" mass="25686">MCRSTTATVPRRMGQPSPSSKKRPRQVQFAKKVAQVHVVENIATPYSQRWLWYNKQELQRAQFMDLRRNMVAPDLVDTPHGAPDLTWRGLEQHKPKQRKLLGPREHVRAVLDVYRNQRYSQGTWVPEDLRNLSEALSCDHRLEAMQRAWHDQKMATSRNNNKGTATNKSLVRSASGRRRSSGTSFGMHRAIQRVPMVETFLWLMRVVTFFLLCGLLFATHH</sequence>
<dbReference type="Proteomes" id="UP001153069">
    <property type="component" value="Unassembled WGS sequence"/>
</dbReference>
<proteinExistence type="predicted"/>
<keyword evidence="2" id="KW-0812">Transmembrane</keyword>
<evidence type="ECO:0000313" key="4">
    <source>
        <dbReference type="Proteomes" id="UP001153069"/>
    </source>
</evidence>
<keyword evidence="2" id="KW-0472">Membrane</keyword>
<organism evidence="3 4">
    <name type="scientific">Seminavis robusta</name>
    <dbReference type="NCBI Taxonomy" id="568900"/>
    <lineage>
        <taxon>Eukaryota</taxon>
        <taxon>Sar</taxon>
        <taxon>Stramenopiles</taxon>
        <taxon>Ochrophyta</taxon>
        <taxon>Bacillariophyta</taxon>
        <taxon>Bacillariophyceae</taxon>
        <taxon>Bacillariophycidae</taxon>
        <taxon>Naviculales</taxon>
        <taxon>Naviculaceae</taxon>
        <taxon>Seminavis</taxon>
    </lineage>
</organism>